<protein>
    <submittedName>
        <fullName evidence="1">Uncharacterized protein</fullName>
    </submittedName>
</protein>
<evidence type="ECO:0000313" key="2">
    <source>
        <dbReference type="Proteomes" id="UP000005396"/>
    </source>
</evidence>
<evidence type="ECO:0000313" key="1">
    <source>
        <dbReference type="EMBL" id="EDP18715.1"/>
    </source>
</evidence>
<dbReference type="EMBL" id="ABCC02000011">
    <property type="protein sequence ID" value="EDP18715.1"/>
    <property type="molecule type" value="Genomic_DNA"/>
</dbReference>
<reference evidence="1 2" key="2">
    <citation type="submission" date="2007-09" db="EMBL/GenBank/DDBJ databases">
        <title>Draft genome sequence of Clostridium bolteae (ATCC BAA-613).</title>
        <authorList>
            <person name="Sudarsanam P."/>
            <person name="Ley R."/>
            <person name="Guruge J."/>
            <person name="Turnbaugh P.J."/>
            <person name="Mahowald M."/>
            <person name="Liep D."/>
            <person name="Gordon J."/>
        </authorList>
    </citation>
    <scope>NUCLEOTIDE SEQUENCE [LARGE SCALE GENOMIC DNA]</scope>
    <source>
        <strain evidence="2">ATCC BAA-613 / DSM 15670 / CCUG 46953 / JCM 12243 / WAL 16351</strain>
    </source>
</reference>
<dbReference type="PaxDb" id="411902-CLOBOL_01077"/>
<sequence>MVCIWLDLWHWQQRKQAGYAQLSSDRLLWGVGYRVFSNPF</sequence>
<name>A8RJZ2_ENTBW</name>
<dbReference type="Proteomes" id="UP000005396">
    <property type="component" value="Unassembled WGS sequence"/>
</dbReference>
<reference evidence="1 2" key="1">
    <citation type="submission" date="2007-08" db="EMBL/GenBank/DDBJ databases">
        <authorList>
            <person name="Fulton L."/>
            <person name="Clifton S."/>
            <person name="Fulton B."/>
            <person name="Xu J."/>
            <person name="Minx P."/>
            <person name="Pepin K.H."/>
            <person name="Johnson M."/>
            <person name="Thiruvilangam P."/>
            <person name="Bhonagiri V."/>
            <person name="Nash W.E."/>
            <person name="Mardis E.R."/>
            <person name="Wilson R.K."/>
        </authorList>
    </citation>
    <scope>NUCLEOTIDE SEQUENCE [LARGE SCALE GENOMIC DNA]</scope>
    <source>
        <strain evidence="2">ATCC BAA-613 / DSM 15670 / CCUG 46953 / JCM 12243 / WAL 16351</strain>
    </source>
</reference>
<proteinExistence type="predicted"/>
<comment type="caution">
    <text evidence="1">The sequence shown here is derived from an EMBL/GenBank/DDBJ whole genome shotgun (WGS) entry which is preliminary data.</text>
</comment>
<dbReference type="AlphaFoldDB" id="A8RJZ2"/>
<dbReference type="HOGENOM" id="CLU_3287287_0_0_9"/>
<accession>A8RJZ2</accession>
<gene>
    <name evidence="1" type="ORF">CLOBOL_01077</name>
</gene>
<organism evidence="1 2">
    <name type="scientific">Enterocloster bolteae (strain ATCC BAA-613 / DSM 15670 / CCUG 46953 / JCM 12243 / WAL 16351)</name>
    <name type="common">Clostridium bolteae</name>
    <dbReference type="NCBI Taxonomy" id="411902"/>
    <lineage>
        <taxon>Bacteria</taxon>
        <taxon>Bacillati</taxon>
        <taxon>Bacillota</taxon>
        <taxon>Clostridia</taxon>
        <taxon>Lachnospirales</taxon>
        <taxon>Lachnospiraceae</taxon>
        <taxon>Enterocloster</taxon>
    </lineage>
</organism>